<feature type="region of interest" description="Disordered" evidence="1">
    <location>
        <begin position="41"/>
        <end position="65"/>
    </location>
</feature>
<dbReference type="EMBL" id="JACGWK010000014">
    <property type="protein sequence ID" value="KAL0317487.1"/>
    <property type="molecule type" value="Genomic_DNA"/>
</dbReference>
<reference evidence="2" key="2">
    <citation type="journal article" date="2024" name="Plant">
        <title>Genomic evolution and insights into agronomic trait innovations of Sesamum species.</title>
        <authorList>
            <person name="Miao H."/>
            <person name="Wang L."/>
            <person name="Qu L."/>
            <person name="Liu H."/>
            <person name="Sun Y."/>
            <person name="Le M."/>
            <person name="Wang Q."/>
            <person name="Wei S."/>
            <person name="Zheng Y."/>
            <person name="Lin W."/>
            <person name="Duan Y."/>
            <person name="Cao H."/>
            <person name="Xiong S."/>
            <person name="Wang X."/>
            <person name="Wei L."/>
            <person name="Li C."/>
            <person name="Ma Q."/>
            <person name="Ju M."/>
            <person name="Zhao R."/>
            <person name="Li G."/>
            <person name="Mu C."/>
            <person name="Tian Q."/>
            <person name="Mei H."/>
            <person name="Zhang T."/>
            <person name="Gao T."/>
            <person name="Zhang H."/>
        </authorList>
    </citation>
    <scope>NUCLEOTIDE SEQUENCE</scope>
    <source>
        <strain evidence="2">G01</strain>
    </source>
</reference>
<comment type="caution">
    <text evidence="2">The sequence shown here is derived from an EMBL/GenBank/DDBJ whole genome shotgun (WGS) entry which is preliminary data.</text>
</comment>
<organism evidence="2">
    <name type="scientific">Sesamum angustifolium</name>
    <dbReference type="NCBI Taxonomy" id="2727405"/>
    <lineage>
        <taxon>Eukaryota</taxon>
        <taxon>Viridiplantae</taxon>
        <taxon>Streptophyta</taxon>
        <taxon>Embryophyta</taxon>
        <taxon>Tracheophyta</taxon>
        <taxon>Spermatophyta</taxon>
        <taxon>Magnoliopsida</taxon>
        <taxon>eudicotyledons</taxon>
        <taxon>Gunneridae</taxon>
        <taxon>Pentapetalae</taxon>
        <taxon>asterids</taxon>
        <taxon>lamiids</taxon>
        <taxon>Lamiales</taxon>
        <taxon>Pedaliaceae</taxon>
        <taxon>Sesamum</taxon>
    </lineage>
</organism>
<feature type="compositionally biased region" description="Polar residues" evidence="1">
    <location>
        <begin position="50"/>
        <end position="59"/>
    </location>
</feature>
<name>A0AAW2LFT7_9LAMI</name>
<gene>
    <name evidence="2" type="ORF">Sangu_2163000</name>
</gene>
<protein>
    <submittedName>
        <fullName evidence="2">Uncharacterized protein</fullName>
    </submittedName>
</protein>
<feature type="region of interest" description="Disordered" evidence="1">
    <location>
        <begin position="1"/>
        <end position="25"/>
    </location>
</feature>
<accession>A0AAW2LFT7</accession>
<sequence>MDKEGKKKSSKEKGNNLPPRRGQIMGKIIEDWKETLRGGWKRGDHDECGGSNTIVSQEESNGRAD</sequence>
<proteinExistence type="predicted"/>
<evidence type="ECO:0000256" key="1">
    <source>
        <dbReference type="SAM" id="MobiDB-lite"/>
    </source>
</evidence>
<reference evidence="2" key="1">
    <citation type="submission" date="2020-06" db="EMBL/GenBank/DDBJ databases">
        <authorList>
            <person name="Li T."/>
            <person name="Hu X."/>
            <person name="Zhang T."/>
            <person name="Song X."/>
            <person name="Zhang H."/>
            <person name="Dai N."/>
            <person name="Sheng W."/>
            <person name="Hou X."/>
            <person name="Wei L."/>
        </authorList>
    </citation>
    <scope>NUCLEOTIDE SEQUENCE</scope>
    <source>
        <strain evidence="2">G01</strain>
        <tissue evidence="2">Leaf</tissue>
    </source>
</reference>
<feature type="compositionally biased region" description="Basic and acidic residues" evidence="1">
    <location>
        <begin position="1"/>
        <end position="14"/>
    </location>
</feature>
<dbReference type="AlphaFoldDB" id="A0AAW2LFT7"/>
<evidence type="ECO:0000313" key="2">
    <source>
        <dbReference type="EMBL" id="KAL0317487.1"/>
    </source>
</evidence>